<dbReference type="NCBIfam" id="NF001987">
    <property type="entry name" value="PRK00782.1"/>
    <property type="match status" value="1"/>
</dbReference>
<dbReference type="Pfam" id="PF01875">
    <property type="entry name" value="Memo"/>
    <property type="match status" value="1"/>
</dbReference>
<dbReference type="InterPro" id="IPR002737">
    <property type="entry name" value="MEMO1_fam"/>
</dbReference>
<reference evidence="3" key="1">
    <citation type="submission" date="2016-12" db="EMBL/GenBank/DDBJ databases">
        <title>Discovery of methanogenic haloarchaea.</title>
        <authorList>
            <person name="Sorokin D.Y."/>
            <person name="Makarova K.S."/>
            <person name="Abbas B."/>
            <person name="Ferrer M."/>
            <person name="Golyshin P.N."/>
        </authorList>
    </citation>
    <scope>NUCLEOTIDE SEQUENCE [LARGE SCALE GENOMIC DNA]</scope>
    <source>
        <strain evidence="3">HMET1</strain>
    </source>
</reference>
<comment type="similarity">
    <text evidence="1 2">Belongs to the MEMO1 family.</text>
</comment>
<dbReference type="NCBIfam" id="TIGR04336">
    <property type="entry name" value="AmmeMemoSam_B"/>
    <property type="match status" value="1"/>
</dbReference>
<name>A0A1Q6DS26_METT1</name>
<keyword evidence="3" id="KW-0223">Dioxygenase</keyword>
<evidence type="ECO:0000256" key="2">
    <source>
        <dbReference type="HAMAP-Rule" id="MF_00055"/>
    </source>
</evidence>
<comment type="caution">
    <text evidence="3">The sequence shown here is derived from an EMBL/GenBank/DDBJ whole genome shotgun (WGS) entry which is preliminary data.</text>
</comment>
<dbReference type="PANTHER" id="PTHR11060:SF0">
    <property type="entry name" value="PROTEIN MEMO1"/>
    <property type="match status" value="1"/>
</dbReference>
<keyword evidence="3" id="KW-0560">Oxidoreductase</keyword>
<evidence type="ECO:0000256" key="1">
    <source>
        <dbReference type="ARBA" id="ARBA00006315"/>
    </source>
</evidence>
<gene>
    <name evidence="3" type="ORF">BTN85_1777</name>
</gene>
<organism evidence="3 4">
    <name type="scientific">Methanohalarchaeum thermophilum</name>
    <dbReference type="NCBI Taxonomy" id="1903181"/>
    <lineage>
        <taxon>Archaea</taxon>
        <taxon>Methanobacteriati</taxon>
        <taxon>Methanobacteriota</taxon>
        <taxon>Methanonatronarchaeia</taxon>
        <taxon>Methanonatronarchaeales</taxon>
        <taxon>Methanonatronarchaeaceae</taxon>
        <taxon>Candidatus Methanohalarchaeum</taxon>
    </lineage>
</organism>
<dbReference type="Gene3D" id="3.40.830.10">
    <property type="entry name" value="LigB-like"/>
    <property type="match status" value="1"/>
</dbReference>
<dbReference type="GO" id="GO:0051213">
    <property type="term" value="F:dioxygenase activity"/>
    <property type="evidence" value="ECO:0007669"/>
    <property type="project" value="UniProtKB-KW"/>
</dbReference>
<dbReference type="Proteomes" id="UP000185744">
    <property type="component" value="Unassembled WGS sequence"/>
</dbReference>
<dbReference type="EMBL" id="MSDW01000002">
    <property type="protein sequence ID" value="OKY77131.1"/>
    <property type="molecule type" value="Genomic_DNA"/>
</dbReference>
<dbReference type="STRING" id="1903181.BTN85_1777"/>
<dbReference type="InParanoid" id="A0A1Q6DS26"/>
<proteinExistence type="inferred from homology"/>
<dbReference type="FunCoup" id="A0A1Q6DS26">
    <property type="interactions" value="87"/>
</dbReference>
<evidence type="ECO:0000313" key="4">
    <source>
        <dbReference type="Proteomes" id="UP000185744"/>
    </source>
</evidence>
<accession>A0A1Q6DS26</accession>
<dbReference type="PANTHER" id="PTHR11060">
    <property type="entry name" value="PROTEIN MEMO1"/>
    <property type="match status" value="1"/>
</dbReference>
<protein>
    <recommendedName>
        <fullName evidence="2">MEMO1 family protein BTN85_1777</fullName>
    </recommendedName>
</protein>
<dbReference type="CDD" id="cd07361">
    <property type="entry name" value="MEMO_like"/>
    <property type="match status" value="1"/>
</dbReference>
<evidence type="ECO:0000313" key="3">
    <source>
        <dbReference type="EMBL" id="OKY77131.1"/>
    </source>
</evidence>
<sequence>MRKPAVAGKFYPNSKKKLKQDIKKYAGNNLSKKAKAAVSPHAGYIYSGKTAVKSIASLKEASNYVILGPNHHGIGSGIALSDQDWETPLGQVEVNKEISERLRDIGVFDERAHKREHSIEVQVPILQYFFDDFQIIPICMSIQDEETTKKLGERLAEISEERDISIVASSDFTHYQPLEIAKRQDMEARKKIEELDVKGFYDLIRQNNLSICGYGPIATLMNYSKKLGLESEFIEYSTSADQTGDESQVVGYVSMCFK</sequence>
<dbReference type="HAMAP" id="MF_00055">
    <property type="entry name" value="MEMO1"/>
    <property type="match status" value="1"/>
</dbReference>
<keyword evidence="4" id="KW-1185">Reference proteome</keyword>
<dbReference type="AlphaFoldDB" id="A0A1Q6DS26"/>